<evidence type="ECO:0000313" key="1">
    <source>
        <dbReference type="EMBL" id="GAA2720150.1"/>
    </source>
</evidence>
<dbReference type="InterPro" id="IPR036291">
    <property type="entry name" value="NAD(P)-bd_dom_sf"/>
</dbReference>
<sequence>MTQFQDRTVVVTGSASGIGAVAVEKFRAGGAKVIGVDRVPTPGVDLDIVGDLGTRAGVEDIAARVDRPIDILVNNAGVAATQRWQTVLGVNALAPRDLTRLLMPQFRPDPVVVTTASMAGFMWAQNHGLIQRFLRTEDWEEALDLVKEYPGLETTCYNLSKEIAIVNAGDLAVSGKHINLRSNSVSPGTVGTPLLGDFVATMGEENINGTVTWAGRHAAAEEVADAILFLASPQATWINGVDLAVDGGLNAMVFRNYIAPAMAAMAEGGAA</sequence>
<keyword evidence="2" id="KW-1185">Reference proteome</keyword>
<protein>
    <submittedName>
        <fullName evidence="1">Coniferyl-alcohol dehydrogenase</fullName>
    </submittedName>
</protein>
<dbReference type="SUPFAM" id="SSF51735">
    <property type="entry name" value="NAD(P)-binding Rossmann-fold domains"/>
    <property type="match status" value="1"/>
</dbReference>
<evidence type="ECO:0000313" key="2">
    <source>
        <dbReference type="Proteomes" id="UP001501842"/>
    </source>
</evidence>
<dbReference type="PANTHER" id="PTHR43975">
    <property type="entry name" value="ZGC:101858"/>
    <property type="match status" value="1"/>
</dbReference>
<dbReference type="InterPro" id="IPR002347">
    <property type="entry name" value="SDR_fam"/>
</dbReference>
<comment type="caution">
    <text evidence="1">The sequence shown here is derived from an EMBL/GenBank/DDBJ whole genome shotgun (WGS) entry which is preliminary data.</text>
</comment>
<dbReference type="Gene3D" id="3.40.50.720">
    <property type="entry name" value="NAD(P)-binding Rossmann-like Domain"/>
    <property type="match status" value="1"/>
</dbReference>
<dbReference type="PANTHER" id="PTHR43975:SF2">
    <property type="entry name" value="EG:BACR7A4.14 PROTEIN-RELATED"/>
    <property type="match status" value="1"/>
</dbReference>
<name>A0ABP6GEN5_9ACTN</name>
<gene>
    <name evidence="1" type="ORF">GCM10010439_07400</name>
</gene>
<accession>A0ABP6GEN5</accession>
<dbReference type="EMBL" id="BAAATZ010000003">
    <property type="protein sequence ID" value="GAA2720150.1"/>
    <property type="molecule type" value="Genomic_DNA"/>
</dbReference>
<dbReference type="PRINTS" id="PR00081">
    <property type="entry name" value="GDHRDH"/>
</dbReference>
<dbReference type="Pfam" id="PF13561">
    <property type="entry name" value="adh_short_C2"/>
    <property type="match status" value="1"/>
</dbReference>
<reference evidence="2" key="1">
    <citation type="journal article" date="2019" name="Int. J. Syst. Evol. Microbiol.">
        <title>The Global Catalogue of Microorganisms (GCM) 10K type strain sequencing project: providing services to taxonomists for standard genome sequencing and annotation.</title>
        <authorList>
            <consortium name="The Broad Institute Genomics Platform"/>
            <consortium name="The Broad Institute Genome Sequencing Center for Infectious Disease"/>
            <person name="Wu L."/>
            <person name="Ma J."/>
        </authorList>
    </citation>
    <scope>NUCLEOTIDE SEQUENCE [LARGE SCALE GENOMIC DNA]</scope>
    <source>
        <strain evidence="2">JCM 8201</strain>
    </source>
</reference>
<dbReference type="RefSeq" id="WP_344448689.1">
    <property type="nucleotide sequence ID" value="NZ_BAAATZ010000003.1"/>
</dbReference>
<proteinExistence type="predicted"/>
<dbReference type="Pfam" id="PF00106">
    <property type="entry name" value="adh_short"/>
    <property type="match status" value="1"/>
</dbReference>
<organism evidence="1 2">
    <name type="scientific">Actinocorallia aurantiaca</name>
    <dbReference type="NCBI Taxonomy" id="46204"/>
    <lineage>
        <taxon>Bacteria</taxon>
        <taxon>Bacillati</taxon>
        <taxon>Actinomycetota</taxon>
        <taxon>Actinomycetes</taxon>
        <taxon>Streptosporangiales</taxon>
        <taxon>Thermomonosporaceae</taxon>
        <taxon>Actinocorallia</taxon>
    </lineage>
</organism>
<dbReference type="Proteomes" id="UP001501842">
    <property type="component" value="Unassembled WGS sequence"/>
</dbReference>